<organism evidence="2 3">
    <name type="scientific">Botrytis hyacinthi</name>
    <dbReference type="NCBI Taxonomy" id="278943"/>
    <lineage>
        <taxon>Eukaryota</taxon>
        <taxon>Fungi</taxon>
        <taxon>Dikarya</taxon>
        <taxon>Ascomycota</taxon>
        <taxon>Pezizomycotina</taxon>
        <taxon>Leotiomycetes</taxon>
        <taxon>Helotiales</taxon>
        <taxon>Sclerotiniaceae</taxon>
        <taxon>Botrytis</taxon>
    </lineage>
</organism>
<sequence>MMDNSNGDYGICRASNDRKKDEKCMCSMSDDVCHPNSDINCRFGLFCDMTNNPNGDYGKCKPSHESKNTFKKIEDAEKCLESGCAPPCCSGAKCNKVGRSDSQMFMCKKESDDEDQDGDDDKCLKPGSMHCDYLGSPKCCSGSKCNKIGKSDSNMFMCEKESDDDDKKQCLVPGAHHCNMSGMECCPGSSCKNVRGESFMCAKDSDDDDDDVSTSLSQDQQPLFSSKDKNVFEEDCDKNMCVEGGQMCHRHRQNSKCPPAPCCPDFQCAYVDSHHESFCVSMSDSNEKTEITSLKKPAMSKNKNKLMTEN</sequence>
<comment type="caution">
    <text evidence="2">The sequence shown here is derived from an EMBL/GenBank/DDBJ whole genome shotgun (WGS) entry which is preliminary data.</text>
</comment>
<accession>A0A4Z1GP23</accession>
<evidence type="ECO:0000256" key="1">
    <source>
        <dbReference type="SAM" id="MobiDB-lite"/>
    </source>
</evidence>
<reference evidence="2 3" key="1">
    <citation type="submission" date="2017-12" db="EMBL/GenBank/DDBJ databases">
        <title>Comparative genomics of Botrytis spp.</title>
        <authorList>
            <person name="Valero-Jimenez C.A."/>
            <person name="Tapia P."/>
            <person name="Veloso J."/>
            <person name="Silva-Moreno E."/>
            <person name="Staats M."/>
            <person name="Valdes J.H."/>
            <person name="Van Kan J.A.L."/>
        </authorList>
    </citation>
    <scope>NUCLEOTIDE SEQUENCE [LARGE SCALE GENOMIC DNA]</scope>
    <source>
        <strain evidence="2 3">Bh0001</strain>
    </source>
</reference>
<dbReference type="AlphaFoldDB" id="A0A4Z1GP23"/>
<feature type="region of interest" description="Disordered" evidence="1">
    <location>
        <begin position="286"/>
        <end position="310"/>
    </location>
</feature>
<dbReference type="EMBL" id="PQXK01000108">
    <property type="protein sequence ID" value="TGO37020.1"/>
    <property type="molecule type" value="Genomic_DNA"/>
</dbReference>
<keyword evidence="3" id="KW-1185">Reference proteome</keyword>
<gene>
    <name evidence="2" type="ORF">BHYA_0108g00160</name>
</gene>
<proteinExistence type="predicted"/>
<name>A0A4Z1GP23_9HELO</name>
<dbReference type="Proteomes" id="UP000297814">
    <property type="component" value="Unassembled WGS sequence"/>
</dbReference>
<protein>
    <submittedName>
        <fullName evidence="2">Uncharacterized protein</fullName>
    </submittedName>
</protein>
<evidence type="ECO:0000313" key="3">
    <source>
        <dbReference type="Proteomes" id="UP000297814"/>
    </source>
</evidence>
<evidence type="ECO:0000313" key="2">
    <source>
        <dbReference type="EMBL" id="TGO37020.1"/>
    </source>
</evidence>